<organism evidence="2">
    <name type="scientific">Aliivibrio wodanis</name>
    <dbReference type="NCBI Taxonomy" id="80852"/>
    <lineage>
        <taxon>Bacteria</taxon>
        <taxon>Pseudomonadati</taxon>
        <taxon>Pseudomonadota</taxon>
        <taxon>Gammaproteobacteria</taxon>
        <taxon>Vibrionales</taxon>
        <taxon>Vibrionaceae</taxon>
        <taxon>Aliivibrio</taxon>
    </lineage>
</organism>
<dbReference type="SUPFAM" id="SSF52540">
    <property type="entry name" value="P-loop containing nucleoside triphosphate hydrolases"/>
    <property type="match status" value="1"/>
</dbReference>
<dbReference type="AlphaFoldDB" id="A0A5Q4YYZ0"/>
<dbReference type="Gene3D" id="3.40.50.300">
    <property type="entry name" value="P-loop containing nucleotide triphosphate hydrolases"/>
    <property type="match status" value="1"/>
</dbReference>
<dbReference type="PROSITE" id="PS50005">
    <property type="entry name" value="TPR"/>
    <property type="match status" value="1"/>
</dbReference>
<reference evidence="2" key="1">
    <citation type="submission" date="2019-09" db="EMBL/GenBank/DDBJ databases">
        <authorList>
            <person name="Hjerde E."/>
        </authorList>
    </citation>
    <scope>NUCLEOTIDE SEQUENCE</scope>
    <source>
        <strain evidence="2">06/09/160</strain>
    </source>
</reference>
<evidence type="ECO:0000313" key="2">
    <source>
        <dbReference type="EMBL" id="VVV02893.1"/>
    </source>
</evidence>
<protein>
    <submittedName>
        <fullName evidence="2">Uncharacterized protein</fullName>
    </submittedName>
</protein>
<dbReference type="EMBL" id="LR721750">
    <property type="protein sequence ID" value="VVV02893.1"/>
    <property type="molecule type" value="Genomic_DNA"/>
</dbReference>
<proteinExistence type="predicted"/>
<keyword evidence="1" id="KW-0802">TPR repeat</keyword>
<name>A0A5Q4YYZ0_9GAMM</name>
<gene>
    <name evidence="2" type="ORF">AW0309160_00218</name>
</gene>
<dbReference type="InterPro" id="IPR027417">
    <property type="entry name" value="P-loop_NTPase"/>
</dbReference>
<evidence type="ECO:0000256" key="1">
    <source>
        <dbReference type="PROSITE-ProRule" id="PRU00339"/>
    </source>
</evidence>
<feature type="repeat" description="TPR" evidence="1">
    <location>
        <begin position="392"/>
        <end position="425"/>
    </location>
</feature>
<dbReference type="InterPro" id="IPR019734">
    <property type="entry name" value="TPR_rpt"/>
</dbReference>
<accession>A0A5Q4YYZ0</accession>
<sequence length="446" mass="51580">MKKIIIHAGPGKTGTSAIQYWCVSHREILQKNGIFYPEHALDKNKVSNGHIGLIAKRNEEQKYIIDESKLNVLLSEFQLSGCDCLLLSSEYFVEHIPELLKLLDNSNILLYFRDPIELHQSSYIQKVKRHQCSDAYKIRSHINYPILNLMDRLMLNVESDRIFIRPYDVSLSGSNDLVSDFLNFVKPDLSLRVNFQKSTRINESYSFAALEFKRLCNFFPIEKIEMKLDSILQELEGRERDYSLLSYTSYSHHIAKMKLKLSSIQAKYSLEQSGLWLNEVNVWLSKLESDMKVKALPVCLLDDLEKISNKIKQHDPVFFSKLAQIISLNPFIYVGEQAFFGLFEQNKLRKRDYFLLKKTKRNYSEPTVSTPDISAFNHLRKRLNMGTSVNQVMIYAAMADFMLESGECEMAEKLINKAIELNPTNELALALVNPIRMEAQSGKHEK</sequence>